<accession>A0ABW4VBQ7</accession>
<keyword evidence="2 7" id="KW-0813">Transport</keyword>
<proteinExistence type="inferred from homology"/>
<dbReference type="EMBL" id="JBHUHF010000001">
    <property type="protein sequence ID" value="MFD2027453.1"/>
    <property type="molecule type" value="Genomic_DNA"/>
</dbReference>
<comment type="similarity">
    <text evidence="7">Belongs to the binding-protein-dependent transport system permease family.</text>
</comment>
<protein>
    <submittedName>
        <fullName evidence="9">ABC transporter permease</fullName>
    </submittedName>
</protein>
<evidence type="ECO:0000256" key="1">
    <source>
        <dbReference type="ARBA" id="ARBA00004651"/>
    </source>
</evidence>
<keyword evidence="5 7" id="KW-1133">Transmembrane helix</keyword>
<evidence type="ECO:0000256" key="6">
    <source>
        <dbReference type="ARBA" id="ARBA00023136"/>
    </source>
</evidence>
<comment type="caution">
    <text evidence="9">The sequence shown here is derived from an EMBL/GenBank/DDBJ whole genome shotgun (WGS) entry which is preliminary data.</text>
</comment>
<keyword evidence="3" id="KW-1003">Cell membrane</keyword>
<gene>
    <name evidence="9" type="ORF">ACFSL2_18225</name>
</gene>
<dbReference type="Proteomes" id="UP001597338">
    <property type="component" value="Unassembled WGS sequence"/>
</dbReference>
<feature type="transmembrane region" description="Helical" evidence="7">
    <location>
        <begin position="234"/>
        <end position="256"/>
    </location>
</feature>
<dbReference type="InterPro" id="IPR035906">
    <property type="entry name" value="MetI-like_sf"/>
</dbReference>
<dbReference type="PROSITE" id="PS50928">
    <property type="entry name" value="ABC_TM1"/>
    <property type="match status" value="1"/>
</dbReference>
<evidence type="ECO:0000256" key="3">
    <source>
        <dbReference type="ARBA" id="ARBA00022475"/>
    </source>
</evidence>
<evidence type="ECO:0000256" key="5">
    <source>
        <dbReference type="ARBA" id="ARBA00022989"/>
    </source>
</evidence>
<feature type="transmembrane region" description="Helical" evidence="7">
    <location>
        <begin position="106"/>
        <end position="132"/>
    </location>
</feature>
<evidence type="ECO:0000313" key="10">
    <source>
        <dbReference type="Proteomes" id="UP001597338"/>
    </source>
</evidence>
<dbReference type="Gene3D" id="1.10.3720.10">
    <property type="entry name" value="MetI-like"/>
    <property type="match status" value="1"/>
</dbReference>
<sequence length="267" mass="27881">MSLRLRVPRPRRHGAERGRAGRIVAPLLTVLVLLGTWEAWVRLTGVPEFVLPAPSQVARTAVEVAPLLGPHVATTLTEAVAGLVLGAVAGLLLSILITASRVTGDAVYPLVVLTQTVPVVVLAPLMILWAGFGLLPKIVLVALTVFFPVLVSAVSAMRAVDAEHSDMVAGLGGTRLDQFLLVRLPASVPGALAGLRVAATYAVGAAVVAEYLAGQSGLGVFVQRSRKAYAVDQIFVGVVLIALLSGLFFALVAVLTRVATPWQRGKS</sequence>
<dbReference type="SUPFAM" id="SSF161098">
    <property type="entry name" value="MetI-like"/>
    <property type="match status" value="1"/>
</dbReference>
<evidence type="ECO:0000256" key="4">
    <source>
        <dbReference type="ARBA" id="ARBA00022692"/>
    </source>
</evidence>
<evidence type="ECO:0000313" key="9">
    <source>
        <dbReference type="EMBL" id="MFD2027453.1"/>
    </source>
</evidence>
<keyword evidence="4 7" id="KW-0812">Transmembrane</keyword>
<feature type="transmembrane region" description="Helical" evidence="7">
    <location>
        <begin position="79"/>
        <end position="99"/>
    </location>
</feature>
<reference evidence="10" key="1">
    <citation type="journal article" date="2019" name="Int. J. Syst. Evol. Microbiol.">
        <title>The Global Catalogue of Microorganisms (GCM) 10K type strain sequencing project: providing services to taxonomists for standard genome sequencing and annotation.</title>
        <authorList>
            <consortium name="The Broad Institute Genomics Platform"/>
            <consortium name="The Broad Institute Genome Sequencing Center for Infectious Disease"/>
            <person name="Wu L."/>
            <person name="Ma J."/>
        </authorList>
    </citation>
    <scope>NUCLEOTIDE SEQUENCE [LARGE SCALE GENOMIC DNA]</scope>
    <source>
        <strain evidence="10">CCM 7043</strain>
    </source>
</reference>
<keyword evidence="6 7" id="KW-0472">Membrane</keyword>
<comment type="subcellular location">
    <subcellularLocation>
        <location evidence="1 7">Cell membrane</location>
        <topology evidence="1 7">Multi-pass membrane protein</topology>
    </subcellularLocation>
</comment>
<dbReference type="PANTHER" id="PTHR30151">
    <property type="entry name" value="ALKANE SULFONATE ABC TRANSPORTER-RELATED, MEMBRANE SUBUNIT"/>
    <property type="match status" value="1"/>
</dbReference>
<evidence type="ECO:0000256" key="2">
    <source>
        <dbReference type="ARBA" id="ARBA00022448"/>
    </source>
</evidence>
<dbReference type="InterPro" id="IPR000515">
    <property type="entry name" value="MetI-like"/>
</dbReference>
<dbReference type="RefSeq" id="WP_377199194.1">
    <property type="nucleotide sequence ID" value="NZ_JBHUHF010000001.1"/>
</dbReference>
<feature type="transmembrane region" description="Helical" evidence="7">
    <location>
        <begin position="193"/>
        <end position="214"/>
    </location>
</feature>
<feature type="domain" description="ABC transmembrane type-1" evidence="8">
    <location>
        <begin position="72"/>
        <end position="253"/>
    </location>
</feature>
<evidence type="ECO:0000259" key="8">
    <source>
        <dbReference type="PROSITE" id="PS50928"/>
    </source>
</evidence>
<dbReference type="Pfam" id="PF00528">
    <property type="entry name" value="BPD_transp_1"/>
    <property type="match status" value="1"/>
</dbReference>
<dbReference type="PANTHER" id="PTHR30151:SF20">
    <property type="entry name" value="ABC TRANSPORTER PERMEASE PROTEIN HI_0355-RELATED"/>
    <property type="match status" value="1"/>
</dbReference>
<name>A0ABW4VBQ7_9MICO</name>
<organism evidence="9 10">
    <name type="scientific">Promicromonospora aerolata</name>
    <dbReference type="NCBI Taxonomy" id="195749"/>
    <lineage>
        <taxon>Bacteria</taxon>
        <taxon>Bacillati</taxon>
        <taxon>Actinomycetota</taxon>
        <taxon>Actinomycetes</taxon>
        <taxon>Micrococcales</taxon>
        <taxon>Promicromonosporaceae</taxon>
        <taxon>Promicromonospora</taxon>
    </lineage>
</organism>
<evidence type="ECO:0000256" key="7">
    <source>
        <dbReference type="RuleBase" id="RU363032"/>
    </source>
</evidence>
<feature type="transmembrane region" description="Helical" evidence="7">
    <location>
        <begin position="20"/>
        <end position="40"/>
    </location>
</feature>
<feature type="transmembrane region" description="Helical" evidence="7">
    <location>
        <begin position="138"/>
        <end position="157"/>
    </location>
</feature>
<keyword evidence="10" id="KW-1185">Reference proteome</keyword>